<feature type="region of interest" description="Disordered" evidence="1">
    <location>
        <begin position="1"/>
        <end position="22"/>
    </location>
</feature>
<evidence type="ECO:0000313" key="3">
    <source>
        <dbReference type="EMBL" id="MFA9476765.1"/>
    </source>
</evidence>
<evidence type="ECO:0000256" key="2">
    <source>
        <dbReference type="SAM" id="Phobius"/>
    </source>
</evidence>
<feature type="transmembrane region" description="Helical" evidence="2">
    <location>
        <begin position="85"/>
        <end position="108"/>
    </location>
</feature>
<keyword evidence="4" id="KW-1185">Reference proteome</keyword>
<keyword evidence="2" id="KW-0472">Membrane</keyword>
<dbReference type="RefSeq" id="WP_425343692.1">
    <property type="nucleotide sequence ID" value="NZ_JBGUBD010000001.1"/>
</dbReference>
<protein>
    <recommendedName>
        <fullName evidence="5">LSD1 subclass zinc finger protein</fullName>
    </recommendedName>
</protein>
<evidence type="ECO:0000256" key="1">
    <source>
        <dbReference type="SAM" id="MobiDB-lite"/>
    </source>
</evidence>
<feature type="transmembrane region" description="Helical" evidence="2">
    <location>
        <begin position="178"/>
        <end position="199"/>
    </location>
</feature>
<proteinExistence type="predicted"/>
<dbReference type="Proteomes" id="UP001575105">
    <property type="component" value="Unassembled WGS sequence"/>
</dbReference>
<accession>A0ABV4TZK0</accession>
<reference evidence="3 4" key="1">
    <citation type="submission" date="2024-08" db="EMBL/GenBank/DDBJ databases">
        <title>Whole-genome sequencing of halo(alkali)philic microorganisms from hypersaline lakes.</title>
        <authorList>
            <person name="Sorokin D.Y."/>
            <person name="Merkel A.Y."/>
            <person name="Messina E."/>
            <person name="Yakimov M."/>
        </authorList>
    </citation>
    <scope>NUCLEOTIDE SEQUENCE [LARGE SCALE GENOMIC DNA]</scope>
    <source>
        <strain evidence="3 4">AB-hyl4</strain>
    </source>
</reference>
<feature type="transmembrane region" description="Helical" evidence="2">
    <location>
        <begin position="145"/>
        <end position="172"/>
    </location>
</feature>
<name>A0ABV4TZK0_9BACT</name>
<sequence length="234" mass="25811">MGFTRTTTPPPPMTQSPDQPAPDAHWLLHGDLPCLGCQYNLRGLVGPTVKCPECGHLNDLRDPTPWRTKKLPTGELVREHWPASAALASFAVMVTLPVMLVTTGTALLRNAFPIVGLIALAAFVLIVTWWMLSCIRWLRSCSWGLWGWSILMGTHLAMWGTLVGAVGCFAFFADPRGMLVTSPLLAVVLIASVTGLFWLRSLIRRADRTGQFRSDWRKWQLPTGEPDNSADPPV</sequence>
<dbReference type="EMBL" id="JBGUBD010000001">
    <property type="protein sequence ID" value="MFA9476765.1"/>
    <property type="molecule type" value="Genomic_DNA"/>
</dbReference>
<organism evidence="3 4">
    <name type="scientific">Natronomicrosphaera hydrolytica</name>
    <dbReference type="NCBI Taxonomy" id="3242702"/>
    <lineage>
        <taxon>Bacteria</taxon>
        <taxon>Pseudomonadati</taxon>
        <taxon>Planctomycetota</taxon>
        <taxon>Phycisphaerae</taxon>
        <taxon>Phycisphaerales</taxon>
        <taxon>Phycisphaeraceae</taxon>
        <taxon>Natronomicrosphaera</taxon>
    </lineage>
</organism>
<feature type="transmembrane region" description="Helical" evidence="2">
    <location>
        <begin position="114"/>
        <end position="133"/>
    </location>
</feature>
<evidence type="ECO:0000313" key="4">
    <source>
        <dbReference type="Proteomes" id="UP001575105"/>
    </source>
</evidence>
<evidence type="ECO:0008006" key="5">
    <source>
        <dbReference type="Google" id="ProtNLM"/>
    </source>
</evidence>
<comment type="caution">
    <text evidence="3">The sequence shown here is derived from an EMBL/GenBank/DDBJ whole genome shotgun (WGS) entry which is preliminary data.</text>
</comment>
<keyword evidence="2" id="KW-0812">Transmembrane</keyword>
<gene>
    <name evidence="3" type="ORF">ACERK3_00525</name>
</gene>
<keyword evidence="2" id="KW-1133">Transmembrane helix</keyword>